<name>A0A3M2LI91_9ACTN</name>
<protein>
    <submittedName>
        <fullName evidence="1">Uncharacterized protein</fullName>
    </submittedName>
</protein>
<sequence length="102" mass="10698">MGGVTDLDGLAGRALAGLKPQVQAHGFATEWSDDGLRVSVRPAGSSANVHPLGLITCGRRSDDGGRWWWFLEGAPLAEVDHPYEAITGLKGAFAARLDVEGA</sequence>
<dbReference type="Proteomes" id="UP000282674">
    <property type="component" value="Unassembled WGS sequence"/>
</dbReference>
<dbReference type="EMBL" id="RFFG01000114">
    <property type="protein sequence ID" value="RMI37174.1"/>
    <property type="molecule type" value="Genomic_DNA"/>
</dbReference>
<organism evidence="1 2">
    <name type="scientific">Actinomadura harenae</name>
    <dbReference type="NCBI Taxonomy" id="2483351"/>
    <lineage>
        <taxon>Bacteria</taxon>
        <taxon>Bacillati</taxon>
        <taxon>Actinomycetota</taxon>
        <taxon>Actinomycetes</taxon>
        <taxon>Streptosporangiales</taxon>
        <taxon>Thermomonosporaceae</taxon>
        <taxon>Actinomadura</taxon>
    </lineage>
</organism>
<evidence type="ECO:0000313" key="1">
    <source>
        <dbReference type="EMBL" id="RMI37174.1"/>
    </source>
</evidence>
<accession>A0A3M2LI91</accession>
<evidence type="ECO:0000313" key="2">
    <source>
        <dbReference type="Proteomes" id="UP000282674"/>
    </source>
</evidence>
<keyword evidence="2" id="KW-1185">Reference proteome</keyword>
<reference evidence="1 2" key="1">
    <citation type="submission" date="2018-10" db="EMBL/GenBank/DDBJ databases">
        <title>Isolation from soil.</title>
        <authorList>
            <person name="Hu J."/>
        </authorList>
    </citation>
    <scope>NUCLEOTIDE SEQUENCE [LARGE SCALE GENOMIC DNA]</scope>
    <source>
        <strain evidence="1 2">NEAU-Ht49</strain>
    </source>
</reference>
<comment type="caution">
    <text evidence="1">The sequence shown here is derived from an EMBL/GenBank/DDBJ whole genome shotgun (WGS) entry which is preliminary data.</text>
</comment>
<proteinExistence type="predicted"/>
<gene>
    <name evidence="1" type="ORF">EBO15_36535</name>
</gene>
<dbReference type="AlphaFoldDB" id="A0A3M2LI91"/>